<keyword evidence="3" id="KW-0347">Helicase</keyword>
<feature type="compositionally biased region" description="Acidic residues" evidence="5">
    <location>
        <begin position="730"/>
        <end position="755"/>
    </location>
</feature>
<keyword evidence="2" id="KW-0378">Hydrolase</keyword>
<accession>A0ABN3XK85</accession>
<evidence type="ECO:0000256" key="2">
    <source>
        <dbReference type="ARBA" id="ARBA00022801"/>
    </source>
</evidence>
<evidence type="ECO:0000313" key="9">
    <source>
        <dbReference type="Proteomes" id="UP001500403"/>
    </source>
</evidence>
<evidence type="ECO:0000259" key="7">
    <source>
        <dbReference type="PROSITE" id="PS51194"/>
    </source>
</evidence>
<dbReference type="Gene3D" id="3.40.50.10810">
    <property type="entry name" value="Tandem AAA-ATPase domain"/>
    <property type="match status" value="1"/>
</dbReference>
<dbReference type="InterPro" id="IPR049730">
    <property type="entry name" value="SNF2/RAD54-like_C"/>
</dbReference>
<name>A0ABN3XK85_9ACTN</name>
<dbReference type="PROSITE" id="PS51192">
    <property type="entry name" value="HELICASE_ATP_BIND_1"/>
    <property type="match status" value="1"/>
</dbReference>
<dbReference type="Gene3D" id="3.40.50.300">
    <property type="entry name" value="P-loop containing nucleotide triphosphate hydrolases"/>
    <property type="match status" value="1"/>
</dbReference>
<gene>
    <name evidence="8" type="ORF">GCM10010446_55830</name>
</gene>
<evidence type="ECO:0000256" key="5">
    <source>
        <dbReference type="SAM" id="MobiDB-lite"/>
    </source>
</evidence>
<dbReference type="PANTHER" id="PTHR45766">
    <property type="entry name" value="DNA ANNEALING HELICASE AND ENDONUCLEASE ZRANB3 FAMILY MEMBER"/>
    <property type="match status" value="1"/>
</dbReference>
<reference evidence="8 9" key="1">
    <citation type="journal article" date="2019" name="Int. J. Syst. Evol. Microbiol.">
        <title>The Global Catalogue of Microorganisms (GCM) 10K type strain sequencing project: providing services to taxonomists for standard genome sequencing and annotation.</title>
        <authorList>
            <consortium name="The Broad Institute Genomics Platform"/>
            <consortium name="The Broad Institute Genome Sequencing Center for Infectious Disease"/>
            <person name="Wu L."/>
            <person name="Ma J."/>
        </authorList>
    </citation>
    <scope>NUCLEOTIDE SEQUENCE [LARGE SCALE GENOMIC DNA]</scope>
    <source>
        <strain evidence="8 9">JCM 9088</strain>
    </source>
</reference>
<dbReference type="Pfam" id="PF00176">
    <property type="entry name" value="SNF2-rel_dom"/>
    <property type="match status" value="1"/>
</dbReference>
<feature type="region of interest" description="Disordered" evidence="5">
    <location>
        <begin position="709"/>
        <end position="798"/>
    </location>
</feature>
<dbReference type="SUPFAM" id="SSF52540">
    <property type="entry name" value="P-loop containing nucleoside triphosphate hydrolases"/>
    <property type="match status" value="2"/>
</dbReference>
<comment type="caution">
    <text evidence="8">The sequence shown here is derived from an EMBL/GenBank/DDBJ whole genome shotgun (WGS) entry which is preliminary data.</text>
</comment>
<feature type="compositionally biased region" description="Basic and acidic residues" evidence="5">
    <location>
        <begin position="1060"/>
        <end position="1070"/>
    </location>
</feature>
<dbReference type="InterPro" id="IPR027417">
    <property type="entry name" value="P-loop_NTPase"/>
</dbReference>
<protein>
    <recommendedName>
        <fullName evidence="10">Helicase</fullName>
    </recommendedName>
</protein>
<dbReference type="PROSITE" id="PS51194">
    <property type="entry name" value="HELICASE_CTER"/>
    <property type="match status" value="1"/>
</dbReference>
<dbReference type="InterPro" id="IPR038718">
    <property type="entry name" value="SNF2-like_sf"/>
</dbReference>
<dbReference type="PANTHER" id="PTHR45766:SF6">
    <property type="entry name" value="SWI_SNF-RELATED MATRIX-ASSOCIATED ACTIN-DEPENDENT REGULATOR OF CHROMATIN SUBFAMILY A-LIKE PROTEIN 1"/>
    <property type="match status" value="1"/>
</dbReference>
<evidence type="ECO:0000256" key="1">
    <source>
        <dbReference type="ARBA" id="ARBA00022741"/>
    </source>
</evidence>
<proteinExistence type="predicted"/>
<feature type="region of interest" description="Disordered" evidence="5">
    <location>
        <begin position="1047"/>
        <end position="1070"/>
    </location>
</feature>
<feature type="region of interest" description="Disordered" evidence="5">
    <location>
        <begin position="1"/>
        <end position="21"/>
    </location>
</feature>
<dbReference type="Proteomes" id="UP001500403">
    <property type="component" value="Unassembled WGS sequence"/>
</dbReference>
<dbReference type="InterPro" id="IPR014001">
    <property type="entry name" value="Helicase_ATP-bd"/>
</dbReference>
<feature type="domain" description="Helicase C-terminal" evidence="7">
    <location>
        <begin position="488"/>
        <end position="654"/>
    </location>
</feature>
<dbReference type="SMART" id="SM00490">
    <property type="entry name" value="HELICc"/>
    <property type="match status" value="1"/>
</dbReference>
<feature type="domain" description="Helicase ATP-binding" evidence="6">
    <location>
        <begin position="133"/>
        <end position="303"/>
    </location>
</feature>
<dbReference type="RefSeq" id="WP_344498631.1">
    <property type="nucleotide sequence ID" value="NZ_BAAAUD010000053.1"/>
</dbReference>
<sequence length="1097" mass="119890">MPDTSGGPPPRSVAFTDGAPPAGTVIEVRDEEWLVRNSHEVRSGEYLIKAVGASELVRGHEAIFLTSLDEPKILRPEETELVADLSPGFRRGRLLLEAVLRKTPLSQGERGLALTDGYLLDRMDYQLRPAAKALANPLRPRLLIGDVVGLGKTLEIGILLGELIRRGRGERIMVVTPAAVLEQFQHEMWTRFSIPLVRLDSAGIARIERKVPAGRNPFTYYQRVIVSIDMLRNSGRYESWLRDVRWDAVVIDESHNLINRGTDRRRVAELLSHQSDALILASATPHNGDMPAFTGLIRLLDPMAVKDPKNPKAEELRHVMLRRTKASREVKEQLADHWAPRGDSYPVRCPASELEERVFAEIAEHWLGGGQGRADDATALLGGGSEGKQRGKGSDHLFPYVLLKSFLSSHRALFTTVKSRLALLGAKLPAGQDKIDGPDTGAEGAVGELASLLRLADLARAIERATVRELPTSKGPTTASKLAGLVAELRRIGVRAGSSTRAVVFSERHETLKWLGAVLPPLLGWKTEKAAEAAVRTMFSGSASDAQQQELVDEFARAGTDVRVLLTGDGASEGVNLHRQCHHLLHWDLPWSLIRVEQRNGRIDRYGQVDPPEFRAMLLTTAVDGALDDTTVAEKVMAREQKVHSVLGAVEAATVTNDWELEEKRLMESLFQGETPEQAVAGLETDPDALDAEGPGSALVDRPVEQQLYGEFGTDGPGYEYAAEGGDFSGLDDFDGFEDEDFAIGDDDLLDDLDSPSDATGEPAAVPGKGSADAPGGAGSGSAHADGDPDTGPLPLHHELRLFPDRSSYVEAGLAELADVEAFRLEAAVDGEDLSFRTPEDLADRLDVLPPGYLREQNITHRMKLTFSRDHGTDALKRARESKGSLSLWPDVHYVGELHPVIEWITDKVLVQFGRRQALVLQVDRDLVPEPVFLMQGVWSNAEGRPTAVGWLAVDQLAGGTPRVRHIIRETRDQKQAADPDLVSLAELGIDPDKPMDDHFGPSDPGALQPMVPAAVEATRNAMGALRSVADARVDEPLRKFGTKVERWQQEELPGAGTGKRREERTSQADLLRETAERLRTTGDPMVRVLAVLEPSS</sequence>
<evidence type="ECO:0000256" key="3">
    <source>
        <dbReference type="ARBA" id="ARBA00022806"/>
    </source>
</evidence>
<dbReference type="InterPro" id="IPR001650">
    <property type="entry name" value="Helicase_C-like"/>
</dbReference>
<evidence type="ECO:0000256" key="4">
    <source>
        <dbReference type="ARBA" id="ARBA00022840"/>
    </source>
</evidence>
<keyword evidence="1" id="KW-0547">Nucleotide-binding</keyword>
<dbReference type="InterPro" id="IPR000330">
    <property type="entry name" value="SNF2_N"/>
</dbReference>
<keyword evidence="9" id="KW-1185">Reference proteome</keyword>
<dbReference type="Pfam" id="PF00271">
    <property type="entry name" value="Helicase_C"/>
    <property type="match status" value="1"/>
</dbReference>
<keyword evidence="4" id="KW-0067">ATP-binding</keyword>
<dbReference type="CDD" id="cd18793">
    <property type="entry name" value="SF2_C_SNF"/>
    <property type="match status" value="1"/>
</dbReference>
<organism evidence="8 9">
    <name type="scientific">Streptomyces enissocaesilis</name>
    <dbReference type="NCBI Taxonomy" id="332589"/>
    <lineage>
        <taxon>Bacteria</taxon>
        <taxon>Bacillati</taxon>
        <taxon>Actinomycetota</taxon>
        <taxon>Actinomycetes</taxon>
        <taxon>Kitasatosporales</taxon>
        <taxon>Streptomycetaceae</taxon>
        <taxon>Streptomyces</taxon>
        <taxon>Streptomyces rochei group</taxon>
    </lineage>
</organism>
<dbReference type="InterPro" id="IPR057342">
    <property type="entry name" value="DEXDc_RapA"/>
</dbReference>
<dbReference type="SMART" id="SM00487">
    <property type="entry name" value="DEXDc"/>
    <property type="match status" value="1"/>
</dbReference>
<dbReference type="CDD" id="cd18011">
    <property type="entry name" value="DEXDc_RapA"/>
    <property type="match status" value="1"/>
</dbReference>
<evidence type="ECO:0008006" key="10">
    <source>
        <dbReference type="Google" id="ProtNLM"/>
    </source>
</evidence>
<dbReference type="EMBL" id="BAAAUD010000053">
    <property type="protein sequence ID" value="GAA2963134.1"/>
    <property type="molecule type" value="Genomic_DNA"/>
</dbReference>
<evidence type="ECO:0000259" key="6">
    <source>
        <dbReference type="PROSITE" id="PS51192"/>
    </source>
</evidence>
<evidence type="ECO:0000313" key="8">
    <source>
        <dbReference type="EMBL" id="GAA2963134.1"/>
    </source>
</evidence>